<reference evidence="2" key="1">
    <citation type="submission" date="2018-10" db="EMBL/GenBank/DDBJ databases">
        <title>Population genomic analysis revealed the cold adaptation of white poplar.</title>
        <authorList>
            <person name="Liu Y.-J."/>
        </authorList>
    </citation>
    <scope>NUCLEOTIDE SEQUENCE [LARGE SCALE GENOMIC DNA]</scope>
    <source>
        <strain evidence="2">PAL-ZL1</strain>
    </source>
</reference>
<dbReference type="AlphaFoldDB" id="A0A4U5NP29"/>
<feature type="compositionally biased region" description="Acidic residues" evidence="1">
    <location>
        <begin position="125"/>
        <end position="138"/>
    </location>
</feature>
<feature type="region of interest" description="Disordered" evidence="1">
    <location>
        <begin position="119"/>
        <end position="138"/>
    </location>
</feature>
<evidence type="ECO:0000313" key="2">
    <source>
        <dbReference type="EMBL" id="TKR84672.1"/>
    </source>
</evidence>
<gene>
    <name evidence="2" type="ORF">D5086_0000255430</name>
</gene>
<proteinExistence type="predicted"/>
<organism evidence="2">
    <name type="scientific">Populus alba</name>
    <name type="common">White poplar</name>
    <dbReference type="NCBI Taxonomy" id="43335"/>
    <lineage>
        <taxon>Eukaryota</taxon>
        <taxon>Viridiplantae</taxon>
        <taxon>Streptophyta</taxon>
        <taxon>Embryophyta</taxon>
        <taxon>Tracheophyta</taxon>
        <taxon>Spermatophyta</taxon>
        <taxon>Magnoliopsida</taxon>
        <taxon>eudicotyledons</taxon>
        <taxon>Gunneridae</taxon>
        <taxon>Pentapetalae</taxon>
        <taxon>rosids</taxon>
        <taxon>fabids</taxon>
        <taxon>Malpighiales</taxon>
        <taxon>Salicaceae</taxon>
        <taxon>Saliceae</taxon>
        <taxon>Populus</taxon>
    </lineage>
</organism>
<dbReference type="EMBL" id="RCHU01000998">
    <property type="protein sequence ID" value="TKR84672.1"/>
    <property type="molecule type" value="Genomic_DNA"/>
</dbReference>
<comment type="caution">
    <text evidence="2">The sequence shown here is derived from an EMBL/GenBank/DDBJ whole genome shotgun (WGS) entry which is preliminary data.</text>
</comment>
<evidence type="ECO:0000256" key="1">
    <source>
        <dbReference type="SAM" id="MobiDB-lite"/>
    </source>
</evidence>
<name>A0A4U5NP29_POPAL</name>
<accession>A0A4U5NP29</accession>
<sequence>MPPETRSQDVRRCDDSLEAANQRIDGIEIKINTQSDDLGQRKAMIKEMATQQIAIKHTLQALTGETSSSQQPHAPISLQRHAVLNFIRNLEGQEATWAEYVEALCCRFGGQKDSLEELTEHKQADEEDNSEEEGTLEAVNEEELTPHLSLHALQGTTGCHTIKV</sequence>
<protein>
    <submittedName>
        <fullName evidence="2">Uncharacterized protein</fullName>
    </submittedName>
</protein>